<dbReference type="GO" id="GO:0071011">
    <property type="term" value="C:precatalytic spliceosome"/>
    <property type="evidence" value="ECO:0007669"/>
    <property type="project" value="TreeGrafter"/>
</dbReference>
<dbReference type="InterPro" id="IPR042239">
    <property type="entry name" value="Nop_C"/>
</dbReference>
<dbReference type="Proteomes" id="UP000274822">
    <property type="component" value="Unassembled WGS sequence"/>
</dbReference>
<feature type="compositionally biased region" description="Acidic residues" evidence="9">
    <location>
        <begin position="7"/>
        <end position="40"/>
    </location>
</feature>
<evidence type="ECO:0000256" key="4">
    <source>
        <dbReference type="ARBA" id="ARBA00022728"/>
    </source>
</evidence>
<dbReference type="SUPFAM" id="SSF89124">
    <property type="entry name" value="Nop domain"/>
    <property type="match status" value="1"/>
</dbReference>
<evidence type="ECO:0000313" key="12">
    <source>
        <dbReference type="EMBL" id="RUS35489.1"/>
    </source>
</evidence>
<keyword evidence="4" id="KW-0747">Spliceosome</keyword>
<dbReference type="Gene3D" id="1.10.287.4070">
    <property type="match status" value="1"/>
</dbReference>
<dbReference type="PANTHER" id="PTHR13904:SF0">
    <property type="entry name" value="U4_U6 SMALL NUCLEAR RIBONUCLEOPROTEIN PRP31"/>
    <property type="match status" value="1"/>
</dbReference>
<dbReference type="InterPro" id="IPR012976">
    <property type="entry name" value="NOSIC"/>
</dbReference>
<evidence type="ECO:0000256" key="10">
    <source>
        <dbReference type="SAM" id="Phobius"/>
    </source>
</evidence>
<dbReference type="FunFam" id="1.10.287.4070:FF:000003">
    <property type="entry name" value="U4/U6 small nuclear ribonucleoprotein PRP31"/>
    <property type="match status" value="1"/>
</dbReference>
<evidence type="ECO:0000259" key="11">
    <source>
        <dbReference type="PROSITE" id="PS51358"/>
    </source>
</evidence>
<feature type="transmembrane region" description="Helical" evidence="10">
    <location>
        <begin position="415"/>
        <end position="437"/>
    </location>
</feature>
<evidence type="ECO:0000313" key="13">
    <source>
        <dbReference type="Proteomes" id="UP000274822"/>
    </source>
</evidence>
<evidence type="ECO:0000256" key="2">
    <source>
        <dbReference type="ARBA" id="ARBA00005572"/>
    </source>
</evidence>
<dbReference type="GO" id="GO:0000244">
    <property type="term" value="P:spliceosomal tri-snRNP complex assembly"/>
    <property type="evidence" value="ECO:0007669"/>
    <property type="project" value="InterPro"/>
</dbReference>
<organism evidence="12 13">
    <name type="scientific">Jimgerdemannia flammicorona</name>
    <dbReference type="NCBI Taxonomy" id="994334"/>
    <lineage>
        <taxon>Eukaryota</taxon>
        <taxon>Fungi</taxon>
        <taxon>Fungi incertae sedis</taxon>
        <taxon>Mucoromycota</taxon>
        <taxon>Mucoromycotina</taxon>
        <taxon>Endogonomycetes</taxon>
        <taxon>Endogonales</taxon>
        <taxon>Endogonaceae</taxon>
        <taxon>Jimgerdemannia</taxon>
    </lineage>
</organism>
<keyword evidence="13" id="KW-1185">Reference proteome</keyword>
<proteinExistence type="inferred from homology"/>
<dbReference type="InterPro" id="IPR019175">
    <property type="entry name" value="Prp31_C"/>
</dbReference>
<evidence type="ECO:0000256" key="1">
    <source>
        <dbReference type="ARBA" id="ARBA00004123"/>
    </source>
</evidence>
<dbReference type="Gene3D" id="1.10.246.90">
    <property type="entry name" value="Nop domain"/>
    <property type="match status" value="1"/>
</dbReference>
<evidence type="ECO:0000256" key="5">
    <source>
        <dbReference type="ARBA" id="ARBA00022884"/>
    </source>
</evidence>
<dbReference type="InterPro" id="IPR002687">
    <property type="entry name" value="Nop_dom"/>
</dbReference>
<dbReference type="PANTHER" id="PTHR13904">
    <property type="entry name" value="PRE-MRNA SPLICING FACTOR PRP31"/>
    <property type="match status" value="1"/>
</dbReference>
<keyword evidence="10" id="KW-0472">Membrane</keyword>
<comment type="subcellular location">
    <subcellularLocation>
        <location evidence="1">Nucleus</location>
    </subcellularLocation>
</comment>
<dbReference type="InterPro" id="IPR036070">
    <property type="entry name" value="Nop_dom_sf"/>
</dbReference>
<comment type="similarity">
    <text evidence="2">Belongs to the PRP31 family.</text>
</comment>
<reference evidence="12 13" key="1">
    <citation type="journal article" date="2018" name="New Phytol.">
        <title>Phylogenomics of Endogonaceae and evolution of mycorrhizas within Mucoromycota.</title>
        <authorList>
            <person name="Chang Y."/>
            <person name="Desiro A."/>
            <person name="Na H."/>
            <person name="Sandor L."/>
            <person name="Lipzen A."/>
            <person name="Clum A."/>
            <person name="Barry K."/>
            <person name="Grigoriev I.V."/>
            <person name="Martin F.M."/>
            <person name="Stajich J.E."/>
            <person name="Smith M.E."/>
            <person name="Bonito G."/>
            <person name="Spatafora J.W."/>
        </authorList>
    </citation>
    <scope>NUCLEOTIDE SEQUENCE [LARGE SCALE GENOMIC DNA]</scope>
    <source>
        <strain evidence="12 13">AD002</strain>
    </source>
</reference>
<dbReference type="GO" id="GO:0046540">
    <property type="term" value="C:U4/U6 x U5 tri-snRNP complex"/>
    <property type="evidence" value="ECO:0007669"/>
    <property type="project" value="InterPro"/>
</dbReference>
<feature type="domain" description="Nop" evidence="11">
    <location>
        <begin position="238"/>
        <end position="388"/>
    </location>
</feature>
<dbReference type="GO" id="GO:0003723">
    <property type="term" value="F:RNA binding"/>
    <property type="evidence" value="ECO:0007669"/>
    <property type="project" value="UniProtKB-KW"/>
</dbReference>
<keyword evidence="3" id="KW-0507">mRNA processing</keyword>
<sequence length="453" mass="50016">MSLADELQADLDLLEGGEEDQEEDQQQENADDSLMDEDGQPAEGDGMQGIEEEEEPEKDRIEKIEMGGLDDVKKVSKLMQGRPMQEVLKKIAFYKSSPRDSTQAVGGPVEEDPEYKLIVQANSLTVDIDTEILAVHKFIRDHYNQKFPELESLVLNPLDYARAVKAIGEEMDITRVDLRPILPSATIMVVTVTGSTTNGRVLTNREWQITEEACDLALELDGARRTIIDYVESRMSFIAPNLSQIVGSATAAKMLGAAGGLTALSKMPACNVLGASKRAATGFSNATAKRHTGYIYHSEVCTRAPVDLRMKIQRMAAAKCVLAARIDRAHEAMDGILLFFKYVCVLARQIAVCELQSHTSNFASLCKLGSMGHKMREEIDHKIEKLQEAPPSKTVKALPAPDDAPKKRRGGRRCVGWLEIFPLIYFSAPLCVCVVTLPIKGFYAKIFAFTFTS</sequence>
<keyword evidence="10" id="KW-1133">Transmembrane helix</keyword>
<comment type="caution">
    <text evidence="12">The sequence shown here is derived from an EMBL/GenBank/DDBJ whole genome shotgun (WGS) entry which is preliminary data.</text>
</comment>
<dbReference type="SMART" id="SM00931">
    <property type="entry name" value="NOSIC"/>
    <property type="match status" value="1"/>
</dbReference>
<gene>
    <name evidence="12" type="ORF">BC938DRAFT_482756</name>
</gene>
<protein>
    <recommendedName>
        <fullName evidence="11">Nop domain-containing protein</fullName>
    </recommendedName>
</protein>
<evidence type="ECO:0000256" key="3">
    <source>
        <dbReference type="ARBA" id="ARBA00022664"/>
    </source>
</evidence>
<feature type="region of interest" description="Disordered" evidence="9">
    <location>
        <begin position="1"/>
        <end position="65"/>
    </location>
</feature>
<accession>A0A433R0B5</accession>
<dbReference type="Pfam" id="PF01798">
    <property type="entry name" value="Nop"/>
    <property type="match status" value="1"/>
</dbReference>
<keyword evidence="10" id="KW-0812">Transmembrane</keyword>
<keyword evidence="8" id="KW-0687">Ribonucleoprotein</keyword>
<dbReference type="EMBL" id="RBNJ01000078">
    <property type="protein sequence ID" value="RUS35489.1"/>
    <property type="molecule type" value="Genomic_DNA"/>
</dbReference>
<evidence type="ECO:0000256" key="9">
    <source>
        <dbReference type="SAM" id="MobiDB-lite"/>
    </source>
</evidence>
<name>A0A433R0B5_9FUNG</name>
<dbReference type="Pfam" id="PF09785">
    <property type="entry name" value="Prp31_C"/>
    <property type="match status" value="1"/>
</dbReference>
<dbReference type="PROSITE" id="PS51358">
    <property type="entry name" value="NOP"/>
    <property type="match status" value="1"/>
</dbReference>
<keyword evidence="5" id="KW-0694">RNA-binding</keyword>
<evidence type="ECO:0000256" key="6">
    <source>
        <dbReference type="ARBA" id="ARBA00023187"/>
    </source>
</evidence>
<evidence type="ECO:0000256" key="7">
    <source>
        <dbReference type="ARBA" id="ARBA00023242"/>
    </source>
</evidence>
<keyword evidence="6" id="KW-0508">mRNA splicing</keyword>
<evidence type="ECO:0000256" key="8">
    <source>
        <dbReference type="ARBA" id="ARBA00023274"/>
    </source>
</evidence>
<dbReference type="AlphaFoldDB" id="A0A433R0B5"/>
<keyword evidence="7" id="KW-0539">Nucleus</keyword>
<dbReference type="InterPro" id="IPR027105">
    <property type="entry name" value="Prp31"/>
</dbReference>
<dbReference type="GO" id="GO:0005687">
    <property type="term" value="C:U4 snRNP"/>
    <property type="evidence" value="ECO:0007669"/>
    <property type="project" value="TreeGrafter"/>
</dbReference>